<evidence type="ECO:0000259" key="1">
    <source>
        <dbReference type="Pfam" id="PF01683"/>
    </source>
</evidence>
<reference evidence="2" key="1">
    <citation type="journal article" date="2012" name="Nature">
        <title>The oyster genome reveals stress adaptation and complexity of shell formation.</title>
        <authorList>
            <person name="Zhang G."/>
            <person name="Fang X."/>
            <person name="Guo X."/>
            <person name="Li L."/>
            <person name="Luo R."/>
            <person name="Xu F."/>
            <person name="Yang P."/>
            <person name="Zhang L."/>
            <person name="Wang X."/>
            <person name="Qi H."/>
            <person name="Xiong Z."/>
            <person name="Que H."/>
            <person name="Xie Y."/>
            <person name="Holland P.W."/>
            <person name="Paps J."/>
            <person name="Zhu Y."/>
            <person name="Wu F."/>
            <person name="Chen Y."/>
            <person name="Wang J."/>
            <person name="Peng C."/>
            <person name="Meng J."/>
            <person name="Yang L."/>
            <person name="Liu J."/>
            <person name="Wen B."/>
            <person name="Zhang N."/>
            <person name="Huang Z."/>
            <person name="Zhu Q."/>
            <person name="Feng Y."/>
            <person name="Mount A."/>
            <person name="Hedgecock D."/>
            <person name="Xu Z."/>
            <person name="Liu Y."/>
            <person name="Domazet-Loso T."/>
            <person name="Du Y."/>
            <person name="Sun X."/>
            <person name="Zhang S."/>
            <person name="Liu B."/>
            <person name="Cheng P."/>
            <person name="Jiang X."/>
            <person name="Li J."/>
            <person name="Fan D."/>
            <person name="Wang W."/>
            <person name="Fu W."/>
            <person name="Wang T."/>
            <person name="Wang B."/>
            <person name="Zhang J."/>
            <person name="Peng Z."/>
            <person name="Li Y."/>
            <person name="Li N."/>
            <person name="Wang J."/>
            <person name="Chen M."/>
            <person name="He Y."/>
            <person name="Tan F."/>
            <person name="Song X."/>
            <person name="Zheng Q."/>
            <person name="Huang R."/>
            <person name="Yang H."/>
            <person name="Du X."/>
            <person name="Chen L."/>
            <person name="Yang M."/>
            <person name="Gaffney P.M."/>
            <person name="Wang S."/>
            <person name="Luo L."/>
            <person name="She Z."/>
            <person name="Ming Y."/>
            <person name="Huang W."/>
            <person name="Zhang S."/>
            <person name="Huang B."/>
            <person name="Zhang Y."/>
            <person name="Qu T."/>
            <person name="Ni P."/>
            <person name="Miao G."/>
            <person name="Wang J."/>
            <person name="Wang Q."/>
            <person name="Steinberg C.E."/>
            <person name="Wang H."/>
            <person name="Li N."/>
            <person name="Qian L."/>
            <person name="Zhang G."/>
            <person name="Li Y."/>
            <person name="Yang H."/>
            <person name="Liu X."/>
            <person name="Wang J."/>
            <person name="Yin Y."/>
            <person name="Wang J."/>
        </authorList>
    </citation>
    <scope>NUCLEOTIDE SEQUENCE [LARGE SCALE GENOMIC DNA]</scope>
    <source>
        <strain evidence="2">05x7-T-G4-1.051#20</strain>
    </source>
</reference>
<protein>
    <recommendedName>
        <fullName evidence="1">EB domain-containing protein</fullName>
    </recommendedName>
</protein>
<organism evidence="2">
    <name type="scientific">Magallana gigas</name>
    <name type="common">Pacific oyster</name>
    <name type="synonym">Crassostrea gigas</name>
    <dbReference type="NCBI Taxonomy" id="29159"/>
    <lineage>
        <taxon>Eukaryota</taxon>
        <taxon>Metazoa</taxon>
        <taxon>Spiralia</taxon>
        <taxon>Lophotrochozoa</taxon>
        <taxon>Mollusca</taxon>
        <taxon>Bivalvia</taxon>
        <taxon>Autobranchia</taxon>
        <taxon>Pteriomorphia</taxon>
        <taxon>Ostreida</taxon>
        <taxon>Ostreoidea</taxon>
        <taxon>Ostreidae</taxon>
        <taxon>Magallana</taxon>
    </lineage>
</organism>
<dbReference type="InterPro" id="IPR006149">
    <property type="entry name" value="EB_dom"/>
</dbReference>
<evidence type="ECO:0000313" key="2">
    <source>
        <dbReference type="EMBL" id="EKC17434.1"/>
    </source>
</evidence>
<dbReference type="InParanoid" id="K1PF21"/>
<sequence length="62" mass="7073">MGQYNFKTLYIIQDRGIRESCVSDTQCENGTTNSMCNETSEVCECKKGYLFLWESNTCSPSK</sequence>
<accession>K1PF21</accession>
<gene>
    <name evidence="2" type="ORF">CGI_10000844</name>
</gene>
<dbReference type="HOGENOM" id="CLU_2906216_0_0_1"/>
<dbReference type="Pfam" id="PF01683">
    <property type="entry name" value="EB"/>
    <property type="match status" value="1"/>
</dbReference>
<proteinExistence type="predicted"/>
<name>K1PF21_MAGGI</name>
<feature type="domain" description="EB" evidence="1">
    <location>
        <begin position="16"/>
        <end position="50"/>
    </location>
</feature>
<dbReference type="AlphaFoldDB" id="K1PF21"/>
<dbReference type="EMBL" id="JH822933">
    <property type="protein sequence ID" value="EKC17434.1"/>
    <property type="molecule type" value="Genomic_DNA"/>
</dbReference>